<protein>
    <recommendedName>
        <fullName evidence="3">Neugrin</fullName>
    </recommendedName>
</protein>
<dbReference type="Pfam" id="PF06413">
    <property type="entry name" value="Neugrin"/>
    <property type="match status" value="1"/>
</dbReference>
<dbReference type="PANTHER" id="PTHR13475">
    <property type="entry name" value="NEUGRIN"/>
    <property type="match status" value="1"/>
</dbReference>
<organism evidence="1 2">
    <name type="scientific">Polypedilum vanderplanki</name>
    <name type="common">Sleeping chironomid midge</name>
    <dbReference type="NCBI Taxonomy" id="319348"/>
    <lineage>
        <taxon>Eukaryota</taxon>
        <taxon>Metazoa</taxon>
        <taxon>Ecdysozoa</taxon>
        <taxon>Arthropoda</taxon>
        <taxon>Hexapoda</taxon>
        <taxon>Insecta</taxon>
        <taxon>Pterygota</taxon>
        <taxon>Neoptera</taxon>
        <taxon>Endopterygota</taxon>
        <taxon>Diptera</taxon>
        <taxon>Nematocera</taxon>
        <taxon>Chironomoidea</taxon>
        <taxon>Chironomidae</taxon>
        <taxon>Chironominae</taxon>
        <taxon>Polypedilum</taxon>
        <taxon>Polypedilum</taxon>
    </lineage>
</organism>
<accession>A0A9J6BV29</accession>
<dbReference type="EMBL" id="JADBJN010000003">
    <property type="protein sequence ID" value="KAG5673568.1"/>
    <property type="molecule type" value="Genomic_DNA"/>
</dbReference>
<evidence type="ECO:0000313" key="2">
    <source>
        <dbReference type="Proteomes" id="UP001107558"/>
    </source>
</evidence>
<keyword evidence="2" id="KW-1185">Reference proteome</keyword>
<dbReference type="Proteomes" id="UP001107558">
    <property type="component" value="Chromosome 3"/>
</dbReference>
<dbReference type="GO" id="GO:0005634">
    <property type="term" value="C:nucleus"/>
    <property type="evidence" value="ECO:0007669"/>
    <property type="project" value="TreeGrafter"/>
</dbReference>
<name>A0A9J6BV29_POLVA</name>
<gene>
    <name evidence="1" type="ORF">PVAND_003606</name>
</gene>
<dbReference type="AlphaFoldDB" id="A0A9J6BV29"/>
<dbReference type="PANTHER" id="PTHR13475:SF3">
    <property type="entry name" value="NEUGRIN"/>
    <property type="match status" value="1"/>
</dbReference>
<reference evidence="1" key="1">
    <citation type="submission" date="2021-03" db="EMBL/GenBank/DDBJ databases">
        <title>Chromosome level genome of the anhydrobiotic midge Polypedilum vanderplanki.</title>
        <authorList>
            <person name="Yoshida Y."/>
            <person name="Kikawada T."/>
            <person name="Gusev O."/>
        </authorList>
    </citation>
    <scope>NUCLEOTIDE SEQUENCE</scope>
    <source>
        <strain evidence="1">NIAS01</strain>
        <tissue evidence="1">Whole body or cell culture</tissue>
    </source>
</reference>
<sequence length="373" mass="43997">MLCVSSRALNKISIINSCCRLIVIRNYVPRNRETKLPENPGLDKRLKHFKDDILKFEDDPEMIDSMEPDFMNLNMTHREHEKQISKMKDKNYQLIIGRKYFKSKCPNFLTFSEKEQIRDLHSRDPYEWTIDKLSESFPADPLTISLILRAKWQPKDLKRIEKHDQSVLKNWNEFKKGNLEVEPVLAEHLKKFAFRDFNALTEPKPNRKFGVEVPKPKKNEFLSIITSCKKTKSDDKLLENISSQETRITEERPHVDADTFVLNGRDSSDKNITLQEFQKMNPKFNLDNNESNNTDLMKIDEIPELKISKMTKEDNELIIYNKDVDHAIEALEIQAKIRIPKKLYKKGKIYKVDDCFYADDGDFLYRVPGFFKQ</sequence>
<proteinExistence type="predicted"/>
<evidence type="ECO:0000313" key="1">
    <source>
        <dbReference type="EMBL" id="KAG5673568.1"/>
    </source>
</evidence>
<evidence type="ECO:0008006" key="3">
    <source>
        <dbReference type="Google" id="ProtNLM"/>
    </source>
</evidence>
<comment type="caution">
    <text evidence="1">The sequence shown here is derived from an EMBL/GenBank/DDBJ whole genome shotgun (WGS) entry which is preliminary data.</text>
</comment>
<dbReference type="OrthoDB" id="6415470at2759"/>
<dbReference type="InterPro" id="IPR010487">
    <property type="entry name" value="NGRN/Rrg9"/>
</dbReference>